<keyword evidence="17" id="KW-1185">Reference proteome</keyword>
<evidence type="ECO:0000259" key="15">
    <source>
        <dbReference type="PROSITE" id="PS50923"/>
    </source>
</evidence>
<dbReference type="OrthoDB" id="6103690at2759"/>
<feature type="chain" id="PRO_5044662789" description="Beta-2-glycoprotein 1" evidence="14">
    <location>
        <begin position="29"/>
        <end position="355"/>
    </location>
</feature>
<dbReference type="Xenbase" id="XB-GENE-997299">
    <property type="gene designation" value="apoh"/>
</dbReference>
<dbReference type="Reactome" id="R-XTR-114608">
    <property type="pathway name" value="Platelet degranulation"/>
</dbReference>
<dbReference type="AlphaFoldDB" id="A0A803J8P5"/>
<evidence type="ECO:0000256" key="6">
    <source>
        <dbReference type="ARBA" id="ARBA00022674"/>
    </source>
</evidence>
<dbReference type="RefSeq" id="XP_031750671.1">
    <property type="nucleotide sequence ID" value="XM_031894811.1"/>
</dbReference>
<dbReference type="SUPFAM" id="SSF57535">
    <property type="entry name" value="Complement control module/SCR domain"/>
    <property type="match status" value="5"/>
</dbReference>
<dbReference type="CDD" id="cd00033">
    <property type="entry name" value="CCP"/>
    <property type="match status" value="4"/>
</dbReference>
<dbReference type="InterPro" id="IPR035976">
    <property type="entry name" value="Sushi/SCR/CCP_sf"/>
</dbReference>
<evidence type="ECO:0000256" key="14">
    <source>
        <dbReference type="SAM" id="SignalP"/>
    </source>
</evidence>
<organism evidence="16">
    <name type="scientific">Xenopus tropicalis</name>
    <name type="common">Western clawed frog</name>
    <name type="synonym">Silurana tropicalis</name>
    <dbReference type="NCBI Taxonomy" id="8364"/>
    <lineage>
        <taxon>Eukaryota</taxon>
        <taxon>Metazoa</taxon>
        <taxon>Chordata</taxon>
        <taxon>Craniata</taxon>
        <taxon>Vertebrata</taxon>
        <taxon>Euteleostomi</taxon>
        <taxon>Amphibia</taxon>
        <taxon>Batrachia</taxon>
        <taxon>Anura</taxon>
        <taxon>Pipoidea</taxon>
        <taxon>Pipidae</taxon>
        <taxon>Xenopodinae</taxon>
        <taxon>Xenopus</taxon>
        <taxon>Silurana</taxon>
    </lineage>
</organism>
<evidence type="ECO:0000256" key="3">
    <source>
        <dbReference type="ARBA" id="ARBA00020104"/>
    </source>
</evidence>
<dbReference type="Pfam" id="PF00084">
    <property type="entry name" value="Sushi"/>
    <property type="match status" value="4"/>
</dbReference>
<dbReference type="Pfam" id="PF09014">
    <property type="entry name" value="Sushi_2"/>
    <property type="match status" value="1"/>
</dbReference>
<dbReference type="PANTHER" id="PTHR19325">
    <property type="entry name" value="COMPLEMENT COMPONENT-RELATED SUSHI DOMAIN-CONTAINING"/>
    <property type="match status" value="1"/>
</dbReference>
<dbReference type="Reactome" id="R-XTR-977606">
    <property type="pathway name" value="Regulation of Complement cascade"/>
</dbReference>
<dbReference type="InterPro" id="IPR050350">
    <property type="entry name" value="Compl-Cell_Adhes-Reg"/>
</dbReference>
<evidence type="ECO:0000256" key="5">
    <source>
        <dbReference type="ARBA" id="ARBA00022659"/>
    </source>
</evidence>
<evidence type="ECO:0000256" key="13">
    <source>
        <dbReference type="PROSITE-ProRule" id="PRU00302"/>
    </source>
</evidence>
<dbReference type="InterPro" id="IPR015104">
    <property type="entry name" value="Sushi_2"/>
</dbReference>
<dbReference type="PANTHER" id="PTHR19325:SF549">
    <property type="entry name" value="BETA-2-GLYCOPROTEIN 1"/>
    <property type="match status" value="1"/>
</dbReference>
<dbReference type="Ensembl" id="ENSXETT00000120913">
    <property type="protein sequence ID" value="ENSXETP00000104193"/>
    <property type="gene ID" value="ENSXETG00000046249"/>
</dbReference>
<comment type="subcellular location">
    <subcellularLocation>
        <location evidence="2">Secreted</location>
    </subcellularLocation>
</comment>
<evidence type="ECO:0000313" key="16">
    <source>
        <dbReference type="Ensembl" id="ENSXETP00000104193"/>
    </source>
</evidence>
<feature type="domain" description="Sushi" evidence="15">
    <location>
        <begin position="211"/>
        <end position="270"/>
    </location>
</feature>
<dbReference type="Reactome" id="R-XTR-6807878">
    <property type="pathway name" value="COPI-mediated anterograde transport"/>
</dbReference>
<reference evidence="16" key="1">
    <citation type="journal article" date="2010" name="Science">
        <title>The genome of the Western clawed frog Xenopus tropicalis.</title>
        <authorList>
            <person name="Hellsten U."/>
            <person name="Harland R.M."/>
            <person name="Gilchrist M.J."/>
            <person name="Hendrix D."/>
            <person name="Jurka J."/>
            <person name="Kapitonov V."/>
            <person name="Ovcharenko I."/>
            <person name="Putnam N.H."/>
            <person name="Shu S."/>
            <person name="Taher L."/>
            <person name="Blitz I.L."/>
            <person name="Blumberg B."/>
            <person name="Dichmann D.S."/>
            <person name="Dubchak I."/>
            <person name="Amaya E."/>
            <person name="Detter J.C."/>
            <person name="Fletcher R."/>
            <person name="Gerhard D.S."/>
            <person name="Goodstein D."/>
            <person name="Graves T."/>
            <person name="Grigoriev I.V."/>
            <person name="Grimwood J."/>
            <person name="Kawashima T."/>
            <person name="Lindquist E."/>
            <person name="Lucas S.M."/>
            <person name="Mead P.E."/>
            <person name="Mitros T."/>
            <person name="Ogino H."/>
            <person name="Ohta Y."/>
            <person name="Poliakov A.V."/>
            <person name="Pollet N."/>
            <person name="Robert J."/>
            <person name="Salamov A."/>
            <person name="Sater A.K."/>
            <person name="Schmutz J."/>
            <person name="Terry A."/>
            <person name="Vize P.D."/>
            <person name="Warren W.C."/>
            <person name="Wells D."/>
            <person name="Wills A."/>
            <person name="Wilson R.K."/>
            <person name="Zimmerman L.B."/>
            <person name="Zorn A.M."/>
            <person name="Grainger R."/>
            <person name="Grammer T."/>
            <person name="Khokha M.K."/>
            <person name="Richardson P.M."/>
            <person name="Rokhsar D.S."/>
        </authorList>
    </citation>
    <scope>NUCLEOTIDE SEQUENCE [LARGE SCALE GENOMIC DNA]</scope>
    <source>
        <strain evidence="16">Nigerian</strain>
    </source>
</reference>
<sequence length="355" mass="38874">MLRSLGGLWALHSLGGLWGLFLLSSTAATKVCPRPVGIPGAQYKPEKLVYEPGNVVVYSCLPGLLRQGGYNWATCSSAGVWIPATLLCARRQCAPPDPLENGNITYADKFQSVAHFSCKEGFVLIGANSSACNESGKWNESLPTCQPLTCPPPPVPAFAQLSDYRPNERNVSGYQDTVRYECQAHYAMFGNDTATCTASGNWSHVPECHDVSCDRPPDIQNGFLSFSPHGKYRYQETVTYGCKPGYVLEGPRVSSCERNGDWSARPQCRAPCRVNIKKATVLYNGRKTNVEDIAHGTIQHGDTLTYFCKDSKGKCAHLTDSHCQDGVFTVPACYKEPKWLWSTEPSKLPVCSDAS</sequence>
<keyword evidence="4" id="KW-0964">Secreted</keyword>
<feature type="signal peptide" evidence="14">
    <location>
        <begin position="1"/>
        <end position="28"/>
    </location>
</feature>
<dbReference type="Reactome" id="R-XTR-6798695">
    <property type="pathway name" value="Neutrophil degranulation"/>
</dbReference>
<dbReference type="GeneTree" id="ENSGT00940000157228"/>
<comment type="function">
    <text evidence="1">Binds to various kinds of negatively charged substances such as heparin, phospholipids, and dextran sulfate. May prevent activation of the intrinsic blood coagulation cascade by binding to phospholipids on the surface of damaged cells.</text>
</comment>
<reference evidence="18" key="3">
    <citation type="submission" date="2025-04" db="UniProtKB">
        <authorList>
            <consortium name="RefSeq"/>
        </authorList>
    </citation>
    <scope>IDENTIFICATION</scope>
    <source>
        <strain evidence="18">Nigerian</strain>
        <tissue evidence="18">Liver and blood</tissue>
    </source>
</reference>
<feature type="domain" description="Sushi" evidence="15">
    <location>
        <begin position="91"/>
        <end position="147"/>
    </location>
</feature>
<evidence type="ECO:0000256" key="9">
    <source>
        <dbReference type="ARBA" id="ARBA00023157"/>
    </source>
</evidence>
<accession>A0A803J8P5</accession>
<dbReference type="InterPro" id="IPR000436">
    <property type="entry name" value="Sushi_SCR_CCP_dom"/>
</dbReference>
<dbReference type="GO" id="GO:0005576">
    <property type="term" value="C:extracellular region"/>
    <property type="evidence" value="ECO:0007669"/>
    <property type="project" value="UniProtKB-SubCell"/>
</dbReference>
<feature type="disulfide bond" evidence="13">
    <location>
        <begin position="32"/>
        <end position="75"/>
    </location>
</feature>
<dbReference type="GO" id="GO:0008201">
    <property type="term" value="F:heparin binding"/>
    <property type="evidence" value="ECO:0007669"/>
    <property type="project" value="UniProtKB-KW"/>
</dbReference>
<proteinExistence type="predicted"/>
<dbReference type="SMART" id="SM00032">
    <property type="entry name" value="CCP"/>
    <property type="match status" value="4"/>
</dbReference>
<evidence type="ECO:0000256" key="8">
    <source>
        <dbReference type="ARBA" id="ARBA00022737"/>
    </source>
</evidence>
<gene>
    <name evidence="16 18 19" type="primary">apoh</name>
</gene>
<feature type="domain" description="Sushi" evidence="15">
    <location>
        <begin position="30"/>
        <end position="90"/>
    </location>
</feature>
<reference evidence="16" key="2">
    <citation type="submission" date="2021-03" db="UniProtKB">
        <authorList>
            <consortium name="Ensembl"/>
        </authorList>
    </citation>
    <scope>IDENTIFICATION</scope>
</reference>
<feature type="domain" description="Sushi" evidence="15">
    <location>
        <begin position="148"/>
        <end position="210"/>
    </location>
</feature>
<evidence type="ECO:0000313" key="19">
    <source>
        <dbReference type="Xenbase" id="XB-GENE-997299"/>
    </source>
</evidence>
<comment type="caution">
    <text evidence="13">Lacks conserved residue(s) required for the propagation of feature annotation.</text>
</comment>
<keyword evidence="10" id="KW-0325">Glycoprotein</keyword>
<evidence type="ECO:0000256" key="7">
    <source>
        <dbReference type="ARBA" id="ARBA00022729"/>
    </source>
</evidence>
<name>A0A803J8P5_XENTR</name>
<keyword evidence="7 14" id="KW-0732">Signal</keyword>
<dbReference type="KEGG" id="xtr:496631"/>
<dbReference type="AGR" id="Xenbase:XB-GENE-997299"/>
<evidence type="ECO:0000256" key="12">
    <source>
        <dbReference type="ARBA" id="ARBA00033414"/>
    </source>
</evidence>
<feature type="disulfide bond" evidence="13">
    <location>
        <begin position="213"/>
        <end position="256"/>
    </location>
</feature>
<dbReference type="Gene3D" id="2.10.70.10">
    <property type="entry name" value="Complement Module, domain 1"/>
    <property type="match status" value="5"/>
</dbReference>
<keyword evidence="5 13" id="KW-0768">Sushi</keyword>
<evidence type="ECO:0000256" key="1">
    <source>
        <dbReference type="ARBA" id="ARBA00003651"/>
    </source>
</evidence>
<evidence type="ECO:0000256" key="2">
    <source>
        <dbReference type="ARBA" id="ARBA00004613"/>
    </source>
</evidence>
<evidence type="ECO:0000313" key="18">
    <source>
        <dbReference type="RefSeq" id="XP_031750671.1"/>
    </source>
</evidence>
<keyword evidence="8" id="KW-0677">Repeat</keyword>
<dbReference type="Proteomes" id="UP000008143">
    <property type="component" value="Chromosome 10"/>
</dbReference>
<dbReference type="CTD" id="350"/>
<keyword evidence="9 13" id="KW-1015">Disulfide bond</keyword>
<evidence type="ECO:0000313" key="17">
    <source>
        <dbReference type="Proteomes" id="UP000008143"/>
    </source>
</evidence>
<evidence type="ECO:0000256" key="4">
    <source>
        <dbReference type="ARBA" id="ARBA00022525"/>
    </source>
</evidence>
<dbReference type="OMA" id="NWSEKPS"/>
<dbReference type="PROSITE" id="PS50923">
    <property type="entry name" value="SUSHI"/>
    <property type="match status" value="4"/>
</dbReference>
<dbReference type="GeneID" id="496631"/>
<keyword evidence="6" id="KW-0358">Heparin-binding</keyword>
<evidence type="ECO:0000256" key="10">
    <source>
        <dbReference type="ARBA" id="ARBA00023180"/>
    </source>
</evidence>
<evidence type="ECO:0000256" key="11">
    <source>
        <dbReference type="ARBA" id="ARBA00029855"/>
    </source>
</evidence>
<protein>
    <recommendedName>
        <fullName evidence="3">Beta-2-glycoprotein 1</fullName>
    </recommendedName>
    <alternativeName>
        <fullName evidence="11">Apolipoprotein H</fullName>
    </alternativeName>
    <alternativeName>
        <fullName evidence="12">Beta-2-glycoprotein I</fullName>
    </alternativeName>
</protein>
<feature type="disulfide bond" evidence="13">
    <location>
        <begin position="118"/>
        <end position="145"/>
    </location>
</feature>